<keyword evidence="9 11" id="KW-1015">Disulfide bond</keyword>
<name>A0ABT7P3C0_MYCIT</name>
<keyword evidence="3 11" id="KW-0004">4Fe-4S</keyword>
<comment type="subcellular location">
    <subcellularLocation>
        <location evidence="1 11">Cytoplasm</location>
    </subcellularLocation>
</comment>
<feature type="region of interest" description="Disordered" evidence="12">
    <location>
        <begin position="128"/>
        <end position="168"/>
    </location>
</feature>
<dbReference type="PANTHER" id="PTHR38839:SF4">
    <property type="entry name" value="TRANSCRIPTIONAL REGULATOR WHIB"/>
    <property type="match status" value="1"/>
</dbReference>
<evidence type="ECO:0000256" key="5">
    <source>
        <dbReference type="ARBA" id="ARBA00023004"/>
    </source>
</evidence>
<dbReference type="RefSeq" id="WP_289114880.1">
    <property type="nucleotide sequence ID" value="NZ_JASZZX010000016.1"/>
</dbReference>
<feature type="binding site" evidence="11">
    <location>
        <position position="95"/>
    </location>
    <ligand>
        <name>[4Fe-4S] cluster</name>
        <dbReference type="ChEBI" id="CHEBI:49883"/>
    </ligand>
</feature>
<comment type="caution">
    <text evidence="14">The sequence shown here is derived from an EMBL/GenBank/DDBJ whole genome shotgun (WGS) entry which is preliminary data.</text>
</comment>
<reference evidence="14" key="2">
    <citation type="submission" date="2023-06" db="EMBL/GenBank/DDBJ databases">
        <authorList>
            <person name="Spilker T."/>
        </authorList>
    </citation>
    <scope>NUCLEOTIDE SEQUENCE</scope>
    <source>
        <strain evidence="14">FLAC1071</strain>
    </source>
</reference>
<proteinExistence type="inferred from homology"/>
<gene>
    <name evidence="11" type="primary">whiB</name>
    <name evidence="14" type="ORF">QRB35_17385</name>
</gene>
<evidence type="ECO:0000259" key="13">
    <source>
        <dbReference type="PROSITE" id="PS51674"/>
    </source>
</evidence>
<dbReference type="InterPro" id="IPR003482">
    <property type="entry name" value="Whib"/>
</dbReference>
<evidence type="ECO:0000256" key="9">
    <source>
        <dbReference type="ARBA" id="ARBA00023157"/>
    </source>
</evidence>
<dbReference type="HAMAP" id="MF_01479">
    <property type="entry name" value="WhiB"/>
    <property type="match status" value="1"/>
</dbReference>
<dbReference type="InterPro" id="IPR034768">
    <property type="entry name" value="4FE4S_WBL"/>
</dbReference>
<dbReference type="EMBL" id="JASZZX010000016">
    <property type="protein sequence ID" value="MDM3927785.1"/>
    <property type="molecule type" value="Genomic_DNA"/>
</dbReference>
<protein>
    <recommendedName>
        <fullName evidence="11">Transcriptional regulator WhiB</fullName>
    </recommendedName>
</protein>
<evidence type="ECO:0000256" key="2">
    <source>
        <dbReference type="ARBA" id="ARBA00006597"/>
    </source>
</evidence>
<feature type="binding site" evidence="11">
    <location>
        <position position="104"/>
    </location>
    <ligand>
        <name>[4Fe-4S] cluster</name>
        <dbReference type="ChEBI" id="CHEBI:49883"/>
    </ligand>
</feature>
<comment type="cofactor">
    <cofactor evidence="11">
        <name>[4Fe-4S] cluster</name>
        <dbReference type="ChEBI" id="CHEBI:49883"/>
    </cofactor>
    <text evidence="11">Binds 1 [4Fe-4S] cluster per subunit. Following nitrosylation of the [4Fe-4S] cluster binds 1 [4Fe-8(NO)] cluster per subunit.</text>
</comment>
<evidence type="ECO:0000256" key="3">
    <source>
        <dbReference type="ARBA" id="ARBA00022485"/>
    </source>
</evidence>
<evidence type="ECO:0000256" key="6">
    <source>
        <dbReference type="ARBA" id="ARBA00023014"/>
    </source>
</evidence>
<dbReference type="PROSITE" id="PS51674">
    <property type="entry name" value="4FE4S_WBL"/>
    <property type="match status" value="1"/>
</dbReference>
<feature type="binding site" evidence="11">
    <location>
        <position position="72"/>
    </location>
    <ligand>
        <name>[4Fe-4S] cluster</name>
        <dbReference type="ChEBI" id="CHEBI:49883"/>
    </ligand>
</feature>
<evidence type="ECO:0000256" key="1">
    <source>
        <dbReference type="ARBA" id="ARBA00004496"/>
    </source>
</evidence>
<keyword evidence="11" id="KW-0963">Cytoplasm</keyword>
<comment type="similarity">
    <text evidence="2 11">Belongs to the WhiB family.</text>
</comment>
<keyword evidence="10 11" id="KW-0804">Transcription</keyword>
<evidence type="ECO:0000256" key="12">
    <source>
        <dbReference type="SAM" id="MobiDB-lite"/>
    </source>
</evidence>
<evidence type="ECO:0000313" key="15">
    <source>
        <dbReference type="Proteomes" id="UP001529272"/>
    </source>
</evidence>
<evidence type="ECO:0000256" key="7">
    <source>
        <dbReference type="ARBA" id="ARBA00023015"/>
    </source>
</evidence>
<comment type="PTM">
    <text evidence="11">Upon Fe-S cluster removal intramolecular disulfide bonds are formed.</text>
</comment>
<evidence type="ECO:0000256" key="8">
    <source>
        <dbReference type="ARBA" id="ARBA00023125"/>
    </source>
</evidence>
<reference evidence="14" key="1">
    <citation type="submission" date="2023-06" db="EMBL/GenBank/DDBJ databases">
        <title>Itaconate inhibition of nontuberculous mycobacteria.</title>
        <authorList>
            <person name="Breen P."/>
            <person name="Zimbric M."/>
            <person name="Caverly L."/>
        </authorList>
    </citation>
    <scope>NUCLEOTIDE SEQUENCE</scope>
    <source>
        <strain evidence="14">FLAC1071</strain>
    </source>
</reference>
<dbReference type="Proteomes" id="UP001529272">
    <property type="component" value="Unassembled WGS sequence"/>
</dbReference>
<keyword evidence="8 11" id="KW-0238">DNA-binding</keyword>
<evidence type="ECO:0000256" key="10">
    <source>
        <dbReference type="ARBA" id="ARBA00023163"/>
    </source>
</evidence>
<evidence type="ECO:0000256" key="4">
    <source>
        <dbReference type="ARBA" id="ARBA00022723"/>
    </source>
</evidence>
<comment type="function">
    <text evidence="11">Acts as a transcriptional regulator. Probably redox-responsive. The apo- but not holo-form probably binds DNA.</text>
</comment>
<keyword evidence="6 11" id="KW-0411">Iron-sulfur</keyword>
<feature type="domain" description="4Fe-4S Wbl-type" evidence="13">
    <location>
        <begin position="71"/>
        <end position="128"/>
    </location>
</feature>
<accession>A0ABT7P3C0</accession>
<comment type="PTM">
    <text evidence="11">The Fe-S cluster can be nitrosylated by nitric oxide (NO).</text>
</comment>
<keyword evidence="7 11" id="KW-0805">Transcription regulation</keyword>
<keyword evidence="5 11" id="KW-0408">Iron</keyword>
<feature type="binding site" evidence="11">
    <location>
        <position position="98"/>
    </location>
    <ligand>
        <name>[4Fe-4S] cluster</name>
        <dbReference type="ChEBI" id="CHEBI:49883"/>
    </ligand>
</feature>
<organism evidence="14 15">
    <name type="scientific">Mycobacterium intracellulare subsp. chimaera</name>
    <dbReference type="NCBI Taxonomy" id="222805"/>
    <lineage>
        <taxon>Bacteria</taxon>
        <taxon>Bacillati</taxon>
        <taxon>Actinomycetota</taxon>
        <taxon>Actinomycetes</taxon>
        <taxon>Mycobacteriales</taxon>
        <taxon>Mycobacteriaceae</taxon>
        <taxon>Mycobacterium</taxon>
        <taxon>Mycobacterium avium complex (MAC)</taxon>
    </lineage>
</organism>
<evidence type="ECO:0000256" key="11">
    <source>
        <dbReference type="HAMAP-Rule" id="MF_01479"/>
    </source>
</evidence>
<sequence length="168" mass="18545">MPGHGPDDIYAAVRALSFEARDTISGGVAIDVRVSPQAVLDLIDAYHLISTPRALRALHGAAKEYWQEQSLCKEADPEQFFPEKGGATALAKKLCKGCPVKAQCLEFALTNDERFGIWGGLSERERRKLNPRRPRRITAEREDADQTAPVVVQDSDDDYRGAPARRVG</sequence>
<keyword evidence="15" id="KW-1185">Reference proteome</keyword>
<dbReference type="PANTHER" id="PTHR38839">
    <property type="entry name" value="TRANSCRIPTIONAL REGULATOR WHID-RELATED"/>
    <property type="match status" value="1"/>
</dbReference>
<keyword evidence="4 11" id="KW-0479">Metal-binding</keyword>
<evidence type="ECO:0000313" key="14">
    <source>
        <dbReference type="EMBL" id="MDM3927785.1"/>
    </source>
</evidence>
<dbReference type="Pfam" id="PF02467">
    <property type="entry name" value="Whib"/>
    <property type="match status" value="1"/>
</dbReference>